<protein>
    <submittedName>
        <fullName evidence="2">Uncharacterized protein</fullName>
    </submittedName>
</protein>
<keyword evidence="3" id="KW-1185">Reference proteome</keyword>
<feature type="compositionally biased region" description="Low complexity" evidence="1">
    <location>
        <begin position="90"/>
        <end position="105"/>
    </location>
</feature>
<feature type="compositionally biased region" description="Low complexity" evidence="1">
    <location>
        <begin position="333"/>
        <end position="358"/>
    </location>
</feature>
<dbReference type="GO" id="GO:0005737">
    <property type="term" value="C:cytoplasm"/>
    <property type="evidence" value="ECO:0007669"/>
    <property type="project" value="TreeGrafter"/>
</dbReference>
<dbReference type="PANTHER" id="PTHR28031">
    <property type="entry name" value="PROLINE-RICH PROTEIN HUA1"/>
    <property type="match status" value="1"/>
</dbReference>
<feature type="region of interest" description="Disordered" evidence="1">
    <location>
        <begin position="300"/>
        <end position="428"/>
    </location>
</feature>
<feature type="compositionally biased region" description="Gly residues" evidence="1">
    <location>
        <begin position="418"/>
        <end position="428"/>
    </location>
</feature>
<dbReference type="Proteomes" id="UP000019462">
    <property type="component" value="Unassembled WGS sequence"/>
</dbReference>
<dbReference type="PANTHER" id="PTHR28031:SF1">
    <property type="entry name" value="PROLINE-RICH PROTEIN HUA1"/>
    <property type="match status" value="1"/>
</dbReference>
<dbReference type="InterPro" id="IPR038910">
    <property type="entry name" value="Hua1-like"/>
</dbReference>
<evidence type="ECO:0000313" key="3">
    <source>
        <dbReference type="Proteomes" id="UP000019462"/>
    </source>
</evidence>
<gene>
    <name evidence="2" type="ORF">PaG_06472</name>
</gene>
<dbReference type="EMBL" id="AWNI01000042">
    <property type="protein sequence ID" value="ETS59552.1"/>
    <property type="molecule type" value="Genomic_DNA"/>
</dbReference>
<dbReference type="OrthoDB" id="2405700at2759"/>
<proteinExistence type="predicted"/>
<feature type="compositionally biased region" description="Low complexity" evidence="1">
    <location>
        <begin position="21"/>
        <end position="49"/>
    </location>
</feature>
<sequence>MSRNEPDLDPLPDEPPPPYEPLEASAHAAPSSAPPTSSAATSSAVTTPSNGFSTGAGAASVVSPQNTSNAASASHNPFLAPEEQRPSVHAASSATASLAQQTPSTNPFLNAVSPQPTGGAASANTTASSTPALPPRTYAAPSTTSPPVTPSMAEPSRPSIESHHSRHSRHSSNAAPLSPPLTSPSVYTPPTGPPPPSSSSSSQRPSSVRPNDSYRPTTVPTPGQPLLRKGKLLVYPRNWPGCPKCHDTGYKHGDPNNAHKSCWDKYGKTYTSAMSYSVGLNDATSNFQKPLPVLAGPSGMPPRPSHGHVPGGYPGAGGRPPPPAQAYGGYGGYAPPSHAPGPVSTAAARPPRTPTTPTVDAETEGGRMSDVPPNYQDASNVSSNERLPSQYVPPPMPPPGHPGSPPQPRPPHGPPHGAPGGYGYGAHAGPPGGFVGGFGPNPGGPNPYVSVQPAQAFYGARPPPPGALVVMPGDPRIGGRLCFECGGRGMTESFWFGDETCYRCRGSGRIF</sequence>
<feature type="compositionally biased region" description="Polar residues" evidence="1">
    <location>
        <begin position="62"/>
        <end position="75"/>
    </location>
</feature>
<reference evidence="2 3" key="1">
    <citation type="journal article" date="2014" name="Genome Announc.">
        <title>Genome sequence of the basidiomycetous fungus Pseudozyma aphidis DSM70725, an efficient producer of biosurfactant mannosylerythritol lipids.</title>
        <authorList>
            <person name="Lorenz S."/>
            <person name="Guenther M."/>
            <person name="Grumaz C."/>
            <person name="Rupp S."/>
            <person name="Zibek S."/>
            <person name="Sohn K."/>
        </authorList>
    </citation>
    <scope>NUCLEOTIDE SEQUENCE [LARGE SCALE GENOMIC DNA]</scope>
    <source>
        <strain evidence="3">ATCC 32657 / CBS 517.83 / DSM 70725 / JCM 10318 / NBRC 10182 / NRRL Y-7954 / St-0401</strain>
    </source>
</reference>
<feature type="compositionally biased region" description="Low complexity" evidence="1">
    <location>
        <begin position="198"/>
        <end position="210"/>
    </location>
</feature>
<accession>W3VFE4</accession>
<dbReference type="HOGENOM" id="CLU_533308_0_0_1"/>
<dbReference type="AlphaFoldDB" id="W3VFE4"/>
<name>W3VFE4_MOEAP</name>
<organism evidence="2 3">
    <name type="scientific">Moesziomyces aphidis</name>
    <name type="common">Pseudozyma aphidis</name>
    <dbReference type="NCBI Taxonomy" id="84754"/>
    <lineage>
        <taxon>Eukaryota</taxon>
        <taxon>Fungi</taxon>
        <taxon>Dikarya</taxon>
        <taxon>Basidiomycota</taxon>
        <taxon>Ustilaginomycotina</taxon>
        <taxon>Ustilaginomycetes</taxon>
        <taxon>Ustilaginales</taxon>
        <taxon>Ustilaginaceae</taxon>
        <taxon>Moesziomyces</taxon>
    </lineage>
</organism>
<feature type="compositionally biased region" description="Gly residues" evidence="1">
    <location>
        <begin position="309"/>
        <end position="318"/>
    </location>
</feature>
<feature type="region of interest" description="Disordered" evidence="1">
    <location>
        <begin position="1"/>
        <end position="230"/>
    </location>
</feature>
<evidence type="ECO:0000313" key="2">
    <source>
        <dbReference type="EMBL" id="ETS59552.1"/>
    </source>
</evidence>
<feature type="compositionally biased region" description="Low complexity" evidence="1">
    <location>
        <begin position="116"/>
        <end position="159"/>
    </location>
</feature>
<feature type="compositionally biased region" description="Pro residues" evidence="1">
    <location>
        <begin position="391"/>
        <end position="417"/>
    </location>
</feature>
<comment type="caution">
    <text evidence="2">The sequence shown here is derived from an EMBL/GenBank/DDBJ whole genome shotgun (WGS) entry which is preliminary data.</text>
</comment>
<evidence type="ECO:0000256" key="1">
    <source>
        <dbReference type="SAM" id="MobiDB-lite"/>
    </source>
</evidence>
<feature type="compositionally biased region" description="Polar residues" evidence="1">
    <location>
        <begin position="106"/>
        <end position="115"/>
    </location>
</feature>
<feature type="compositionally biased region" description="Polar residues" evidence="1">
    <location>
        <begin position="376"/>
        <end position="387"/>
    </location>
</feature>